<comment type="caution">
    <text evidence="2">The sequence shown here is derived from an EMBL/GenBank/DDBJ whole genome shotgun (WGS) entry which is preliminary data.</text>
</comment>
<accession>A0A164VTM0</accession>
<keyword evidence="3" id="KW-1185">Reference proteome</keyword>
<name>A0A164VTM0_9CRUS</name>
<feature type="region of interest" description="Disordered" evidence="1">
    <location>
        <begin position="63"/>
        <end position="82"/>
    </location>
</feature>
<dbReference type="EMBL" id="LRGB01001361">
    <property type="protein sequence ID" value="KZS12641.1"/>
    <property type="molecule type" value="Genomic_DNA"/>
</dbReference>
<evidence type="ECO:0000313" key="2">
    <source>
        <dbReference type="EMBL" id="KZS12641.1"/>
    </source>
</evidence>
<dbReference type="Proteomes" id="UP000076858">
    <property type="component" value="Unassembled WGS sequence"/>
</dbReference>
<dbReference type="AlphaFoldDB" id="A0A164VTM0"/>
<sequence>MMIVPGGTAAFYSAVDEEDDSFLGQEVDVLAAEVDFVTLMLESGDAVSVANGWMMNSAFPNGNDFNKPKETPSSFPIPWYEG</sequence>
<gene>
    <name evidence="2" type="ORF">APZ42_022831</name>
</gene>
<reference evidence="2 3" key="1">
    <citation type="submission" date="2016-03" db="EMBL/GenBank/DDBJ databases">
        <title>EvidentialGene: Evidence-directed Construction of Genes on Genomes.</title>
        <authorList>
            <person name="Gilbert D.G."/>
            <person name="Choi J.-H."/>
            <person name="Mockaitis K."/>
            <person name="Colbourne J."/>
            <person name="Pfrender M."/>
        </authorList>
    </citation>
    <scope>NUCLEOTIDE SEQUENCE [LARGE SCALE GENOMIC DNA]</scope>
    <source>
        <strain evidence="2 3">Xinb3</strain>
        <tissue evidence="2">Complete organism</tissue>
    </source>
</reference>
<proteinExistence type="predicted"/>
<evidence type="ECO:0000256" key="1">
    <source>
        <dbReference type="SAM" id="MobiDB-lite"/>
    </source>
</evidence>
<evidence type="ECO:0000313" key="3">
    <source>
        <dbReference type="Proteomes" id="UP000076858"/>
    </source>
</evidence>
<organism evidence="2 3">
    <name type="scientific">Daphnia magna</name>
    <dbReference type="NCBI Taxonomy" id="35525"/>
    <lineage>
        <taxon>Eukaryota</taxon>
        <taxon>Metazoa</taxon>
        <taxon>Ecdysozoa</taxon>
        <taxon>Arthropoda</taxon>
        <taxon>Crustacea</taxon>
        <taxon>Branchiopoda</taxon>
        <taxon>Diplostraca</taxon>
        <taxon>Cladocera</taxon>
        <taxon>Anomopoda</taxon>
        <taxon>Daphniidae</taxon>
        <taxon>Daphnia</taxon>
    </lineage>
</organism>
<protein>
    <submittedName>
        <fullName evidence="2">Uncharacterized protein</fullName>
    </submittedName>
</protein>